<evidence type="ECO:0000256" key="2">
    <source>
        <dbReference type="ARBA" id="ARBA00023235"/>
    </source>
</evidence>
<protein>
    <recommendedName>
        <fullName evidence="6">tRNA pseudouridine synthase C</fullName>
        <ecNumber evidence="5">5.4.99.26</ecNumber>
    </recommendedName>
    <alternativeName>
        <fullName evidence="8">tRNA pseudouridine(65) synthase</fullName>
    </alternativeName>
    <alternativeName>
        <fullName evidence="9">tRNA pseudouridylate synthase C</fullName>
    </alternativeName>
    <alternativeName>
        <fullName evidence="7">tRNA-uridine isomerase C</fullName>
    </alternativeName>
</protein>
<dbReference type="Gene3D" id="3.30.2350.10">
    <property type="entry name" value="Pseudouridine synthase"/>
    <property type="match status" value="1"/>
</dbReference>
<evidence type="ECO:0000313" key="12">
    <source>
        <dbReference type="Proteomes" id="UP000631300"/>
    </source>
</evidence>
<dbReference type="PANTHER" id="PTHR21600:SF56">
    <property type="entry name" value="TRNA PSEUDOURIDINE SYNTHASE C"/>
    <property type="match status" value="1"/>
</dbReference>
<proteinExistence type="predicted"/>
<sequence length="242" mass="27641">MSTLSVLYQDDDLIAIAKPPGLLVHRSPIDRHETRFAMQMLRDQVGRHVYPVHRLDKPTAGVLLFAFSSEMARAMGEQMMEKAFSKTYLAIVRGFVHHSGIIDYALRYKADKIADRHRIRPVAPQPAVSAYQSLARFELPFASGRYASSRYSLVRLEPVTGRKHQLRRHMVHLRHPIVGDTTHGDGKQNKFIRETFNFSNLALSCTRMGFYHPLSDKWTTITAPAHAQMTGLLDRWQAYKVA</sequence>
<evidence type="ECO:0000313" key="11">
    <source>
        <dbReference type="EMBL" id="GGW73133.1"/>
    </source>
</evidence>
<keyword evidence="12" id="KW-1185">Reference proteome</keyword>
<dbReference type="InterPro" id="IPR050188">
    <property type="entry name" value="RluA_PseudoU_synthase"/>
</dbReference>
<feature type="domain" description="Pseudouridine synthase RsuA/RluA-like" evidence="10">
    <location>
        <begin position="12"/>
        <end position="170"/>
    </location>
</feature>
<evidence type="ECO:0000256" key="4">
    <source>
        <dbReference type="ARBA" id="ARBA00037670"/>
    </source>
</evidence>
<dbReference type="RefSeq" id="WP_189403117.1">
    <property type="nucleotide sequence ID" value="NZ_BMXP01000001.1"/>
</dbReference>
<dbReference type="PROSITE" id="PS01129">
    <property type="entry name" value="PSI_RLU"/>
    <property type="match status" value="1"/>
</dbReference>
<comment type="function">
    <text evidence="4">Responsible for synthesis of pseudouridine from uracil-65 in transfer RNAs.</text>
</comment>
<dbReference type="EC" id="5.4.99.26" evidence="5"/>
<evidence type="ECO:0000256" key="1">
    <source>
        <dbReference type="ARBA" id="ARBA00022694"/>
    </source>
</evidence>
<dbReference type="GO" id="GO:0160149">
    <property type="term" value="F:tRNA pseudouridine(65) synthase activity"/>
    <property type="evidence" value="ECO:0007669"/>
    <property type="project" value="UniProtKB-EC"/>
</dbReference>
<gene>
    <name evidence="11" type="primary">truC</name>
    <name evidence="11" type="ORF">GCM10007391_00840</name>
</gene>
<evidence type="ECO:0000256" key="3">
    <source>
        <dbReference type="ARBA" id="ARBA00036607"/>
    </source>
</evidence>
<accession>A0A918JBM9</accession>
<dbReference type="EMBL" id="BMXP01000001">
    <property type="protein sequence ID" value="GGW73133.1"/>
    <property type="molecule type" value="Genomic_DNA"/>
</dbReference>
<dbReference type="InterPro" id="IPR006224">
    <property type="entry name" value="PsdUridine_synth_RluA-like_CS"/>
</dbReference>
<name>A0A918JBM9_9ALTE</name>
<dbReference type="SUPFAM" id="SSF55120">
    <property type="entry name" value="Pseudouridine synthase"/>
    <property type="match status" value="1"/>
</dbReference>
<dbReference type="AlphaFoldDB" id="A0A918JBM9"/>
<organism evidence="11 12">
    <name type="scientific">Alteromonas halophila</name>
    <dbReference type="NCBI Taxonomy" id="516698"/>
    <lineage>
        <taxon>Bacteria</taxon>
        <taxon>Pseudomonadati</taxon>
        <taxon>Pseudomonadota</taxon>
        <taxon>Gammaproteobacteria</taxon>
        <taxon>Alteromonadales</taxon>
        <taxon>Alteromonadaceae</taxon>
        <taxon>Alteromonas/Salinimonas group</taxon>
        <taxon>Alteromonas</taxon>
    </lineage>
</organism>
<evidence type="ECO:0000259" key="10">
    <source>
        <dbReference type="Pfam" id="PF00849"/>
    </source>
</evidence>
<evidence type="ECO:0000256" key="5">
    <source>
        <dbReference type="ARBA" id="ARBA00038943"/>
    </source>
</evidence>
<evidence type="ECO:0000256" key="6">
    <source>
        <dbReference type="ARBA" id="ARBA00040675"/>
    </source>
</evidence>
<comment type="catalytic activity">
    <reaction evidence="3">
        <text>uridine(65) in tRNA = pseudouridine(65) in tRNA</text>
        <dbReference type="Rhea" id="RHEA:42536"/>
        <dbReference type="Rhea" id="RHEA-COMP:10103"/>
        <dbReference type="Rhea" id="RHEA-COMP:10104"/>
        <dbReference type="ChEBI" id="CHEBI:65314"/>
        <dbReference type="ChEBI" id="CHEBI:65315"/>
        <dbReference type="EC" id="5.4.99.26"/>
    </reaction>
</comment>
<dbReference type="InterPro" id="IPR020103">
    <property type="entry name" value="PsdUridine_synth_cat_dom_sf"/>
</dbReference>
<dbReference type="Pfam" id="PF00849">
    <property type="entry name" value="PseudoU_synth_2"/>
    <property type="match status" value="1"/>
</dbReference>
<dbReference type="GO" id="GO:0000455">
    <property type="term" value="P:enzyme-directed rRNA pseudouridine synthesis"/>
    <property type="evidence" value="ECO:0007669"/>
    <property type="project" value="TreeGrafter"/>
</dbReference>
<dbReference type="Proteomes" id="UP000631300">
    <property type="component" value="Unassembled WGS sequence"/>
</dbReference>
<keyword evidence="2" id="KW-0413">Isomerase</keyword>
<evidence type="ECO:0000256" key="8">
    <source>
        <dbReference type="ARBA" id="ARBA00041975"/>
    </source>
</evidence>
<keyword evidence="1" id="KW-0819">tRNA processing</keyword>
<evidence type="ECO:0000256" key="9">
    <source>
        <dbReference type="ARBA" id="ARBA00043049"/>
    </source>
</evidence>
<dbReference type="GO" id="GO:0003723">
    <property type="term" value="F:RNA binding"/>
    <property type="evidence" value="ECO:0007669"/>
    <property type="project" value="InterPro"/>
</dbReference>
<reference evidence="11" key="2">
    <citation type="submission" date="2020-09" db="EMBL/GenBank/DDBJ databases">
        <authorList>
            <person name="Sun Q."/>
            <person name="Kim S."/>
        </authorList>
    </citation>
    <scope>NUCLEOTIDE SEQUENCE</scope>
    <source>
        <strain evidence="11">KCTC 22164</strain>
    </source>
</reference>
<dbReference type="InterPro" id="IPR006145">
    <property type="entry name" value="PsdUridine_synth_RsuA/RluA"/>
</dbReference>
<dbReference type="GO" id="GO:0008033">
    <property type="term" value="P:tRNA processing"/>
    <property type="evidence" value="ECO:0007669"/>
    <property type="project" value="UniProtKB-KW"/>
</dbReference>
<evidence type="ECO:0000256" key="7">
    <source>
        <dbReference type="ARBA" id="ARBA00041803"/>
    </source>
</evidence>
<reference evidence="11" key="1">
    <citation type="journal article" date="2014" name="Int. J. Syst. Evol. Microbiol.">
        <title>Complete genome sequence of Corynebacterium casei LMG S-19264T (=DSM 44701T), isolated from a smear-ripened cheese.</title>
        <authorList>
            <consortium name="US DOE Joint Genome Institute (JGI-PGF)"/>
            <person name="Walter F."/>
            <person name="Albersmeier A."/>
            <person name="Kalinowski J."/>
            <person name="Ruckert C."/>
        </authorList>
    </citation>
    <scope>NUCLEOTIDE SEQUENCE</scope>
    <source>
        <strain evidence="11">KCTC 22164</strain>
    </source>
</reference>
<dbReference type="PANTHER" id="PTHR21600">
    <property type="entry name" value="MITOCHONDRIAL RNA PSEUDOURIDINE SYNTHASE"/>
    <property type="match status" value="1"/>
</dbReference>
<comment type="caution">
    <text evidence="11">The sequence shown here is derived from an EMBL/GenBank/DDBJ whole genome shotgun (WGS) entry which is preliminary data.</text>
</comment>